<dbReference type="Pfam" id="PF17166">
    <property type="entry name" value="DUF5126"/>
    <property type="match status" value="1"/>
</dbReference>
<sequence length="452" mass="51079">MKTIVNKLILILLILLAGWSCENVKEWEDPSDAIPPGPVTNVKVENLNGGASITYQLPDDTDLLGVKAVYATHEGGEIYESFSSAFRDTIVLEGYRDTDEHVVQLFTMDLSRNLSKPEQAIIKPLTSPVDLIRETLAVNATYGGFYLKWDNPMRKDVAVSLYVDSIGEKTLIDTHFSNAVEGRFALRGFESKQQNVSIDIRDRWMNYSAPLDTVLTPLFEEEIAGRNSLNQQIWTLWGLANRECQSRGDNWATSGGGYNNIALWTDNNYSNWAQIGDDWGMFKHYVPGWPDNEFAVPAYFTLDMGRPAIYSRIKMWGRGTTFGYICTVFEVWGTNNPKPLVAEVTPEDRLTNLRYWTAWPEINATDAWKEDWVRLGSYTVVAPSGTGPVKDGDTFTNADVEFYRNGIDFEISPDANTTPCQYLRFVVSQSFWPARRQGAQYAEVKFFGAYAD</sequence>
<accession>A0A5M8NX74</accession>
<dbReference type="EMBL" id="SNRX01000028">
    <property type="protein sequence ID" value="KAA6301097.1"/>
    <property type="molecule type" value="Genomic_DNA"/>
</dbReference>
<proteinExistence type="predicted"/>
<dbReference type="InterPro" id="IPR032164">
    <property type="entry name" value="DUF5000"/>
</dbReference>
<evidence type="ECO:0000259" key="3">
    <source>
        <dbReference type="Pfam" id="PF17166"/>
    </source>
</evidence>
<gene>
    <name evidence="4" type="ORF">EZS26_002745</name>
</gene>
<dbReference type="Proteomes" id="UP000324575">
    <property type="component" value="Unassembled WGS sequence"/>
</dbReference>
<evidence type="ECO:0000313" key="4">
    <source>
        <dbReference type="EMBL" id="KAA6301097.1"/>
    </source>
</evidence>
<comment type="caution">
    <text evidence="4">The sequence shown here is derived from an EMBL/GenBank/DDBJ whole genome shotgun (WGS) entry which is preliminary data.</text>
</comment>
<protein>
    <recommendedName>
        <fullName evidence="6">DUF4959 domain-containing protein</fullName>
    </recommendedName>
</protein>
<feature type="domain" description="DUF5126" evidence="3">
    <location>
        <begin position="125"/>
        <end position="223"/>
    </location>
</feature>
<reference evidence="4 5" key="1">
    <citation type="submission" date="2019-03" db="EMBL/GenBank/DDBJ databases">
        <title>Single cell metagenomics reveals metabolic interactions within the superorganism composed of flagellate Streblomastix strix and complex community of Bacteroidetes bacteria on its surface.</title>
        <authorList>
            <person name="Treitli S.C."/>
            <person name="Kolisko M."/>
            <person name="Husnik F."/>
            <person name="Keeling P."/>
            <person name="Hampl V."/>
        </authorList>
    </citation>
    <scope>NUCLEOTIDE SEQUENCE [LARGE SCALE GENOMIC DNA]</scope>
    <source>
        <strain evidence="4">St1</strain>
    </source>
</reference>
<dbReference type="Gene3D" id="2.60.120.260">
    <property type="entry name" value="Galactose-binding domain-like"/>
    <property type="match status" value="1"/>
</dbReference>
<name>A0A5M8NX74_9BACT</name>
<feature type="domain" description="DUF5000" evidence="2">
    <location>
        <begin position="294"/>
        <end position="448"/>
    </location>
</feature>
<evidence type="ECO:0000259" key="2">
    <source>
        <dbReference type="Pfam" id="PF16391"/>
    </source>
</evidence>
<dbReference type="InterPro" id="IPR033431">
    <property type="entry name" value="DUF5126"/>
</dbReference>
<evidence type="ECO:0000259" key="1">
    <source>
        <dbReference type="Pfam" id="PF16323"/>
    </source>
</evidence>
<dbReference type="AlphaFoldDB" id="A0A5M8NX74"/>
<evidence type="ECO:0000313" key="5">
    <source>
        <dbReference type="Proteomes" id="UP000324575"/>
    </source>
</evidence>
<evidence type="ECO:0008006" key="6">
    <source>
        <dbReference type="Google" id="ProtNLM"/>
    </source>
</evidence>
<organism evidence="4 5">
    <name type="scientific">Candidatus Ordinivivax streblomastigis</name>
    <dbReference type="NCBI Taxonomy" id="2540710"/>
    <lineage>
        <taxon>Bacteria</taxon>
        <taxon>Pseudomonadati</taxon>
        <taxon>Bacteroidota</taxon>
        <taxon>Bacteroidia</taxon>
        <taxon>Bacteroidales</taxon>
        <taxon>Candidatus Ordinivivax</taxon>
    </lineage>
</organism>
<dbReference type="InterPro" id="IPR032527">
    <property type="entry name" value="DUF4959"/>
</dbReference>
<dbReference type="Pfam" id="PF16323">
    <property type="entry name" value="DUF4959"/>
    <property type="match status" value="1"/>
</dbReference>
<dbReference type="Pfam" id="PF16391">
    <property type="entry name" value="DUF5000"/>
    <property type="match status" value="1"/>
</dbReference>
<feature type="domain" description="DUF4959" evidence="1">
    <location>
        <begin position="20"/>
        <end position="124"/>
    </location>
</feature>